<proteinExistence type="predicted"/>
<keyword evidence="2" id="KW-0472">Membrane</keyword>
<gene>
    <name evidence="3" type="ORF">BXT84_05430</name>
</gene>
<evidence type="ECO:0000313" key="3">
    <source>
        <dbReference type="EMBL" id="AUW93458.1"/>
    </source>
</evidence>
<reference evidence="3 4" key="1">
    <citation type="journal article" date="2019" name="Sci. Rep.">
        <title>Sulfobacillus thermotolerans: new insights into resistance and metabolic capacities of acidophilic chemolithotrophs.</title>
        <authorList>
            <person name="Panyushkina A.E."/>
            <person name="Babenko V.V."/>
            <person name="Nikitina A.S."/>
            <person name="Selezneva O.V."/>
            <person name="Tsaplina I.A."/>
            <person name="Letarova M.A."/>
            <person name="Kostryukova E.S."/>
            <person name="Letarov A.V."/>
        </authorList>
    </citation>
    <scope>NUCLEOTIDE SEQUENCE [LARGE SCALE GENOMIC DNA]</scope>
    <source>
        <strain evidence="3 4">Kr1</strain>
    </source>
</reference>
<sequence>MSLETLRITTVFTLVISLAGAYAVAFWTVRTHHTALLRRYEQRLDQLLREGEYASSQLKAQQHKIYATLYKKFYRAYRTSLTVVRNAVPFASLTPQGYIEETLRTVGASKKEIAKILDREHSLSGEQAIIHELNALYIDCLHRQCKRHYQHAVDFFLANELFLPDSVVQAIENLEALLNPIVLKMPGQPTLQESQLTSQMRLIRHLLSETPHPPTSSETLSQP</sequence>
<evidence type="ECO:0000256" key="2">
    <source>
        <dbReference type="SAM" id="Phobius"/>
    </source>
</evidence>
<feature type="transmembrane region" description="Helical" evidence="2">
    <location>
        <begin position="6"/>
        <end position="29"/>
    </location>
</feature>
<keyword evidence="2" id="KW-0812">Transmembrane</keyword>
<evidence type="ECO:0000256" key="1">
    <source>
        <dbReference type="SAM" id="Coils"/>
    </source>
</evidence>
<dbReference type="EMBL" id="CP019454">
    <property type="protein sequence ID" value="AUW93458.1"/>
    <property type="molecule type" value="Genomic_DNA"/>
</dbReference>
<keyword evidence="2" id="KW-1133">Transmembrane helix</keyword>
<name>A0ABM6RQ77_9FIRM</name>
<keyword evidence="1" id="KW-0175">Coiled coil</keyword>
<protein>
    <submittedName>
        <fullName evidence="3">Uncharacterized protein</fullName>
    </submittedName>
</protein>
<feature type="coiled-coil region" evidence="1">
    <location>
        <begin position="30"/>
        <end position="57"/>
    </location>
</feature>
<accession>A0ABM6RQ77</accession>
<organism evidence="3 4">
    <name type="scientific">Sulfobacillus thermotolerans</name>
    <dbReference type="NCBI Taxonomy" id="338644"/>
    <lineage>
        <taxon>Bacteria</taxon>
        <taxon>Bacillati</taxon>
        <taxon>Bacillota</taxon>
        <taxon>Clostridia</taxon>
        <taxon>Eubacteriales</taxon>
        <taxon>Clostridiales Family XVII. Incertae Sedis</taxon>
        <taxon>Sulfobacillus</taxon>
    </lineage>
</organism>
<dbReference type="Proteomes" id="UP000325292">
    <property type="component" value="Chromosome"/>
</dbReference>
<keyword evidence="4" id="KW-1185">Reference proteome</keyword>
<evidence type="ECO:0000313" key="4">
    <source>
        <dbReference type="Proteomes" id="UP000325292"/>
    </source>
</evidence>